<reference evidence="2 3" key="1">
    <citation type="journal article" date="2016" name="Nat. Commun.">
        <title>Thousands of microbial genomes shed light on interconnected biogeochemical processes in an aquifer system.</title>
        <authorList>
            <person name="Anantharaman K."/>
            <person name="Brown C.T."/>
            <person name="Hug L.A."/>
            <person name="Sharon I."/>
            <person name="Castelle C.J."/>
            <person name="Probst A.J."/>
            <person name="Thomas B.C."/>
            <person name="Singh A."/>
            <person name="Wilkins M.J."/>
            <person name="Karaoz U."/>
            <person name="Brodie E.L."/>
            <person name="Williams K.H."/>
            <person name="Hubbard S.S."/>
            <person name="Banfield J.F."/>
        </authorList>
    </citation>
    <scope>NUCLEOTIDE SEQUENCE [LARGE SCALE GENOMIC DNA]</scope>
</reference>
<protein>
    <submittedName>
        <fullName evidence="2">Uncharacterized protein</fullName>
    </submittedName>
</protein>
<proteinExistence type="predicted"/>
<dbReference type="EMBL" id="MHIM01000031">
    <property type="protein sequence ID" value="OGY51784.1"/>
    <property type="molecule type" value="Genomic_DNA"/>
</dbReference>
<evidence type="ECO:0000313" key="3">
    <source>
        <dbReference type="Proteomes" id="UP000177376"/>
    </source>
</evidence>
<feature type="signal peptide" evidence="1">
    <location>
        <begin position="1"/>
        <end position="21"/>
    </location>
</feature>
<organism evidence="2 3">
    <name type="scientific">Candidatus Buchananbacteria bacterium RIFCSPLOWO2_01_FULL_39_33</name>
    <dbReference type="NCBI Taxonomy" id="1797543"/>
    <lineage>
        <taxon>Bacteria</taxon>
        <taxon>Candidatus Buchananiibacteriota</taxon>
    </lineage>
</organism>
<feature type="chain" id="PRO_5009581552" evidence="1">
    <location>
        <begin position="22"/>
        <end position="157"/>
    </location>
</feature>
<evidence type="ECO:0000313" key="2">
    <source>
        <dbReference type="EMBL" id="OGY51784.1"/>
    </source>
</evidence>
<accession>A0A1G1YHQ2</accession>
<comment type="caution">
    <text evidence="2">The sequence shown here is derived from an EMBL/GenBank/DDBJ whole genome shotgun (WGS) entry which is preliminary data.</text>
</comment>
<evidence type="ECO:0000256" key="1">
    <source>
        <dbReference type="SAM" id="SignalP"/>
    </source>
</evidence>
<sequence>MLVLSLVVMVTAALLAPNAEAGGLKNAGQNTGRALLCPLKAVARVAVAAIDTVTLKKPAAVLSAPKIVRQEAVDVVESLARCVANKKPIPKNDVGNVNTAISEAKADWLVDGVVYGVATGVVVHNGNDVGAIHHVGKAAATAVGVAVSADLVEECAD</sequence>
<gene>
    <name evidence="2" type="ORF">A3A02_04110</name>
</gene>
<name>A0A1G1YHQ2_9BACT</name>
<dbReference type="AlphaFoldDB" id="A0A1G1YHQ2"/>
<dbReference type="Proteomes" id="UP000177376">
    <property type="component" value="Unassembled WGS sequence"/>
</dbReference>
<keyword evidence="1" id="KW-0732">Signal</keyword>